<keyword evidence="1" id="KW-0472">Membrane</keyword>
<evidence type="ECO:0000256" key="1">
    <source>
        <dbReference type="SAM" id="Phobius"/>
    </source>
</evidence>
<dbReference type="EMBL" id="QXFW01000160">
    <property type="protein sequence ID" value="KAE9022530.1"/>
    <property type="molecule type" value="Genomic_DNA"/>
</dbReference>
<comment type="caution">
    <text evidence="2">The sequence shown here is derived from an EMBL/GenBank/DDBJ whole genome shotgun (WGS) entry which is preliminary data.</text>
</comment>
<accession>A0A6A3LWF3</accession>
<evidence type="ECO:0000313" key="4">
    <source>
        <dbReference type="EMBL" id="KAE9244772.1"/>
    </source>
</evidence>
<evidence type="ECO:0000313" key="5">
    <source>
        <dbReference type="Proteomes" id="UP000460718"/>
    </source>
</evidence>
<protein>
    <submittedName>
        <fullName evidence="2">Uncharacterized protein</fullName>
    </submittedName>
</protein>
<dbReference type="Proteomes" id="UP000460718">
    <property type="component" value="Unassembled WGS sequence"/>
</dbReference>
<proteinExistence type="predicted"/>
<keyword evidence="1" id="KW-1133">Transmembrane helix</keyword>
<evidence type="ECO:0000313" key="7">
    <source>
        <dbReference type="Proteomes" id="UP000488956"/>
    </source>
</evidence>
<dbReference type="AlphaFoldDB" id="A0A6A3LWF3"/>
<sequence>MGSNPSQLILFALGSLIGTVLLKQPSSLMQRRLVIDLLEQPVCYMFAEGHLECCPSLDVVRVHVCEYPDPFSMRICSGCMCGLHMGSSRRGTTNCGL</sequence>
<keyword evidence="1" id="KW-0812">Transmembrane</keyword>
<dbReference type="EMBL" id="QXGC01000209">
    <property type="protein sequence ID" value="KAE9244772.1"/>
    <property type="molecule type" value="Genomic_DNA"/>
</dbReference>
<evidence type="ECO:0000313" key="2">
    <source>
        <dbReference type="EMBL" id="KAE9022530.1"/>
    </source>
</evidence>
<name>A0A6A3LWF3_9STRA</name>
<gene>
    <name evidence="4" type="ORF">PF004_g5528</name>
    <name evidence="3" type="ORF">PF010_g4441</name>
    <name evidence="2" type="ORF">PF011_g4422</name>
</gene>
<evidence type="ECO:0000313" key="3">
    <source>
        <dbReference type="EMBL" id="KAE9128581.1"/>
    </source>
</evidence>
<organism evidence="2 5">
    <name type="scientific">Phytophthora fragariae</name>
    <dbReference type="NCBI Taxonomy" id="53985"/>
    <lineage>
        <taxon>Eukaryota</taxon>
        <taxon>Sar</taxon>
        <taxon>Stramenopiles</taxon>
        <taxon>Oomycota</taxon>
        <taxon>Peronosporomycetes</taxon>
        <taxon>Peronosporales</taxon>
        <taxon>Peronosporaceae</taxon>
        <taxon>Phytophthora</taxon>
    </lineage>
</organism>
<dbReference type="Proteomes" id="UP000488956">
    <property type="component" value="Unassembled WGS sequence"/>
</dbReference>
<dbReference type="EMBL" id="QXFX01000155">
    <property type="protein sequence ID" value="KAE9128581.1"/>
    <property type="molecule type" value="Genomic_DNA"/>
</dbReference>
<feature type="transmembrane region" description="Helical" evidence="1">
    <location>
        <begin position="6"/>
        <end position="22"/>
    </location>
</feature>
<evidence type="ECO:0000313" key="6">
    <source>
        <dbReference type="Proteomes" id="UP000476176"/>
    </source>
</evidence>
<reference evidence="5 6" key="1">
    <citation type="submission" date="2018-09" db="EMBL/GenBank/DDBJ databases">
        <title>Genomic investigation of the strawberry pathogen Phytophthora fragariae indicates pathogenicity is determined by transcriptional variation in three key races.</title>
        <authorList>
            <person name="Adams T.M."/>
            <person name="Armitage A.D."/>
            <person name="Sobczyk M.K."/>
            <person name="Bates H.J."/>
            <person name="Dunwell J.M."/>
            <person name="Nellist C.F."/>
            <person name="Harrison R.J."/>
        </authorList>
    </citation>
    <scope>NUCLEOTIDE SEQUENCE [LARGE SCALE GENOMIC DNA]</scope>
    <source>
        <strain evidence="4 6">BC-23</strain>
        <strain evidence="3 7">ONT-3</strain>
        <strain evidence="2 5">SCRP245</strain>
    </source>
</reference>
<dbReference type="Proteomes" id="UP000476176">
    <property type="component" value="Unassembled WGS sequence"/>
</dbReference>